<name>A0ABV3W510_9BACI</name>
<organism evidence="1 2">
    <name type="scientific">Lysinibacillus xylanilyticus</name>
    <dbReference type="NCBI Taxonomy" id="582475"/>
    <lineage>
        <taxon>Bacteria</taxon>
        <taxon>Bacillati</taxon>
        <taxon>Bacillota</taxon>
        <taxon>Bacilli</taxon>
        <taxon>Bacillales</taxon>
        <taxon>Bacillaceae</taxon>
        <taxon>Lysinibacillus</taxon>
    </lineage>
</organism>
<reference evidence="1 2" key="1">
    <citation type="submission" date="2024-07" db="EMBL/GenBank/DDBJ databases">
        <title>Characterization of a bacterium isolated from hydrolysated instant sea cucumber by whole-genome sequencing and metabolomics.</title>
        <authorList>
            <person name="Luo X."/>
            <person name="Zhang Z."/>
            <person name="Zheng Z."/>
            <person name="Zhang W."/>
            <person name="Ming T."/>
            <person name="Jiao L."/>
            <person name="Su X."/>
            <person name="Kong F."/>
            <person name="Xu J."/>
        </authorList>
    </citation>
    <scope>NUCLEOTIDE SEQUENCE [LARGE SCALE GENOMIC DNA]</scope>
    <source>
        <strain evidence="1 2">XL-2024</strain>
    </source>
</reference>
<accession>A0ABV3W510</accession>
<evidence type="ECO:0000313" key="2">
    <source>
        <dbReference type="Proteomes" id="UP001558534"/>
    </source>
</evidence>
<protein>
    <submittedName>
        <fullName evidence="1">Uncharacterized protein</fullName>
    </submittedName>
</protein>
<sequence>MNIYPLYEFPPNVEVLEGILHYIDYEQPVISEKLKDFVGELLGKRPSRTNITIKELKKIGIIEGDKEFSLTWETQLYLDLRRPIPNLIIHLIHKIPELFKICKDICDLDPENNLSKPKVLKNLYEIGYQEGKLSTNREKLHGLMRVIQICRNSQCSNPFKEYEYFIEWLENIEGNYLLFTNNRYDENIALTDLKCKMDEQDIQKTNDFEIMLNKLYSDPVFSSFTSFSSVSNNFAKKGYIEFEGNKFYYLKLKRNLKYWR</sequence>
<proteinExistence type="predicted"/>
<dbReference type="EMBL" id="JBFRHK010000028">
    <property type="protein sequence ID" value="MEX3748288.1"/>
    <property type="molecule type" value="Genomic_DNA"/>
</dbReference>
<dbReference type="RefSeq" id="WP_368638676.1">
    <property type="nucleotide sequence ID" value="NZ_JBFRHK010000028.1"/>
</dbReference>
<keyword evidence="2" id="KW-1185">Reference proteome</keyword>
<gene>
    <name evidence="1" type="ORF">AB1300_24735</name>
</gene>
<evidence type="ECO:0000313" key="1">
    <source>
        <dbReference type="EMBL" id="MEX3748288.1"/>
    </source>
</evidence>
<comment type="caution">
    <text evidence="1">The sequence shown here is derived from an EMBL/GenBank/DDBJ whole genome shotgun (WGS) entry which is preliminary data.</text>
</comment>
<dbReference type="Proteomes" id="UP001558534">
    <property type="component" value="Unassembled WGS sequence"/>
</dbReference>